<dbReference type="EMBL" id="BGZK01001556">
    <property type="protein sequence ID" value="GBP82261.1"/>
    <property type="molecule type" value="Genomic_DNA"/>
</dbReference>
<dbReference type="Proteomes" id="UP000299102">
    <property type="component" value="Unassembled WGS sequence"/>
</dbReference>
<proteinExistence type="predicted"/>
<name>A0A4C1Z0K1_EUMVA</name>
<accession>A0A4C1Z0K1</accession>
<evidence type="ECO:0000313" key="1">
    <source>
        <dbReference type="EMBL" id="GBP82261.1"/>
    </source>
</evidence>
<dbReference type="AlphaFoldDB" id="A0A4C1Z0K1"/>
<protein>
    <submittedName>
        <fullName evidence="1">Uncharacterized protein</fullName>
    </submittedName>
</protein>
<sequence length="83" mass="9993">MVKKRREFEIRFDISYERRQLPLGKAVMGWSYVDPLVDFRWVFWNELGETDETSFELVRVEGEDGNRITCINGRQEHERVLDV</sequence>
<evidence type="ECO:0000313" key="2">
    <source>
        <dbReference type="Proteomes" id="UP000299102"/>
    </source>
</evidence>
<comment type="caution">
    <text evidence="1">The sequence shown here is derived from an EMBL/GenBank/DDBJ whole genome shotgun (WGS) entry which is preliminary data.</text>
</comment>
<reference evidence="1 2" key="1">
    <citation type="journal article" date="2019" name="Commun. Biol.">
        <title>The bagworm genome reveals a unique fibroin gene that provides high tensile strength.</title>
        <authorList>
            <person name="Kono N."/>
            <person name="Nakamura H."/>
            <person name="Ohtoshi R."/>
            <person name="Tomita M."/>
            <person name="Numata K."/>
            <person name="Arakawa K."/>
        </authorList>
    </citation>
    <scope>NUCLEOTIDE SEQUENCE [LARGE SCALE GENOMIC DNA]</scope>
</reference>
<keyword evidence="2" id="KW-1185">Reference proteome</keyword>
<gene>
    <name evidence="1" type="ORF">EVAR_103444_1</name>
</gene>
<organism evidence="1 2">
    <name type="scientific">Eumeta variegata</name>
    <name type="common">Bagworm moth</name>
    <name type="synonym">Eumeta japonica</name>
    <dbReference type="NCBI Taxonomy" id="151549"/>
    <lineage>
        <taxon>Eukaryota</taxon>
        <taxon>Metazoa</taxon>
        <taxon>Ecdysozoa</taxon>
        <taxon>Arthropoda</taxon>
        <taxon>Hexapoda</taxon>
        <taxon>Insecta</taxon>
        <taxon>Pterygota</taxon>
        <taxon>Neoptera</taxon>
        <taxon>Endopterygota</taxon>
        <taxon>Lepidoptera</taxon>
        <taxon>Glossata</taxon>
        <taxon>Ditrysia</taxon>
        <taxon>Tineoidea</taxon>
        <taxon>Psychidae</taxon>
        <taxon>Oiketicinae</taxon>
        <taxon>Eumeta</taxon>
    </lineage>
</organism>